<proteinExistence type="predicted"/>
<keyword evidence="4" id="KW-1185">Reference proteome</keyword>
<sequence>YNLDNRPSNKLMANCKSISSFIRILKYGIKIGNKQHLVVPNIVNYRLCENCGGLNHRKNNCVKEKRCLKCAESGHETKECKLKRIKCLNCSGLHKCYNDDCTKYAEKKFLINSYCLEILIGE</sequence>
<dbReference type="GO" id="GO:0003676">
    <property type="term" value="F:nucleic acid binding"/>
    <property type="evidence" value="ECO:0007669"/>
    <property type="project" value="InterPro"/>
</dbReference>
<evidence type="ECO:0000313" key="3">
    <source>
        <dbReference type="EMBL" id="CAF0788973.1"/>
    </source>
</evidence>
<gene>
    <name evidence="3" type="ORF">OXX778_LOCUS5867</name>
</gene>
<dbReference type="OrthoDB" id="6775559at2759"/>
<organism evidence="3 4">
    <name type="scientific">Brachionus calyciflorus</name>
    <dbReference type="NCBI Taxonomy" id="104777"/>
    <lineage>
        <taxon>Eukaryota</taxon>
        <taxon>Metazoa</taxon>
        <taxon>Spiralia</taxon>
        <taxon>Gnathifera</taxon>
        <taxon>Rotifera</taxon>
        <taxon>Eurotatoria</taxon>
        <taxon>Monogononta</taxon>
        <taxon>Pseudotrocha</taxon>
        <taxon>Ploima</taxon>
        <taxon>Brachionidae</taxon>
        <taxon>Brachionus</taxon>
    </lineage>
</organism>
<feature type="non-terminal residue" evidence="3">
    <location>
        <position position="1"/>
    </location>
</feature>
<evidence type="ECO:0000313" key="4">
    <source>
        <dbReference type="Proteomes" id="UP000663879"/>
    </source>
</evidence>
<evidence type="ECO:0000256" key="1">
    <source>
        <dbReference type="PROSITE-ProRule" id="PRU00047"/>
    </source>
</evidence>
<keyword evidence="1" id="KW-0479">Metal-binding</keyword>
<dbReference type="PROSITE" id="PS50158">
    <property type="entry name" value="ZF_CCHC"/>
    <property type="match status" value="1"/>
</dbReference>
<dbReference type="Proteomes" id="UP000663879">
    <property type="component" value="Unassembled WGS sequence"/>
</dbReference>
<dbReference type="SUPFAM" id="SSF57756">
    <property type="entry name" value="Retrovirus zinc finger-like domains"/>
    <property type="match status" value="1"/>
</dbReference>
<evidence type="ECO:0000259" key="2">
    <source>
        <dbReference type="PROSITE" id="PS50158"/>
    </source>
</evidence>
<dbReference type="Gene3D" id="4.10.60.10">
    <property type="entry name" value="Zinc finger, CCHC-type"/>
    <property type="match status" value="1"/>
</dbReference>
<reference evidence="3" key="1">
    <citation type="submission" date="2021-02" db="EMBL/GenBank/DDBJ databases">
        <authorList>
            <person name="Nowell W R."/>
        </authorList>
    </citation>
    <scope>NUCLEOTIDE SEQUENCE</scope>
    <source>
        <strain evidence="3">Ploen Becks lab</strain>
    </source>
</reference>
<accession>A0A813S2M1</accession>
<protein>
    <recommendedName>
        <fullName evidence="2">CCHC-type domain-containing protein</fullName>
    </recommendedName>
</protein>
<dbReference type="InterPro" id="IPR001878">
    <property type="entry name" value="Znf_CCHC"/>
</dbReference>
<feature type="domain" description="CCHC-type" evidence="2">
    <location>
        <begin position="66"/>
        <end position="81"/>
    </location>
</feature>
<comment type="caution">
    <text evidence="3">The sequence shown here is derived from an EMBL/GenBank/DDBJ whole genome shotgun (WGS) entry which is preliminary data.</text>
</comment>
<dbReference type="GO" id="GO:0008270">
    <property type="term" value="F:zinc ion binding"/>
    <property type="evidence" value="ECO:0007669"/>
    <property type="project" value="UniProtKB-KW"/>
</dbReference>
<name>A0A813S2M1_9BILA</name>
<keyword evidence="1" id="KW-0862">Zinc</keyword>
<dbReference type="InterPro" id="IPR036875">
    <property type="entry name" value="Znf_CCHC_sf"/>
</dbReference>
<dbReference type="EMBL" id="CAJNOC010000664">
    <property type="protein sequence ID" value="CAF0788973.1"/>
    <property type="molecule type" value="Genomic_DNA"/>
</dbReference>
<keyword evidence="1" id="KW-0863">Zinc-finger</keyword>
<dbReference type="AlphaFoldDB" id="A0A813S2M1"/>